<feature type="non-terminal residue" evidence="2">
    <location>
        <position position="1"/>
    </location>
</feature>
<proteinExistence type="predicted"/>
<feature type="region of interest" description="Disordered" evidence="1">
    <location>
        <begin position="26"/>
        <end position="46"/>
    </location>
</feature>
<organism evidence="2">
    <name type="scientific">marine metagenome</name>
    <dbReference type="NCBI Taxonomy" id="408172"/>
    <lineage>
        <taxon>unclassified sequences</taxon>
        <taxon>metagenomes</taxon>
        <taxon>ecological metagenomes</taxon>
    </lineage>
</organism>
<reference evidence="2" key="1">
    <citation type="submission" date="2018-05" db="EMBL/GenBank/DDBJ databases">
        <authorList>
            <person name="Lanie J.A."/>
            <person name="Ng W.-L."/>
            <person name="Kazmierczak K.M."/>
            <person name="Andrzejewski T.M."/>
            <person name="Davidsen T.M."/>
            <person name="Wayne K.J."/>
            <person name="Tettelin H."/>
            <person name="Glass J.I."/>
            <person name="Rusch D."/>
            <person name="Podicherti R."/>
            <person name="Tsui H.-C.T."/>
            <person name="Winkler M.E."/>
        </authorList>
    </citation>
    <scope>NUCLEOTIDE SEQUENCE</scope>
</reference>
<name>A0A381WWM8_9ZZZZ</name>
<dbReference type="AlphaFoldDB" id="A0A381WWM8"/>
<evidence type="ECO:0000256" key="1">
    <source>
        <dbReference type="SAM" id="MobiDB-lite"/>
    </source>
</evidence>
<accession>A0A381WWM8</accession>
<evidence type="ECO:0000313" key="2">
    <source>
        <dbReference type="EMBL" id="SVA56307.1"/>
    </source>
</evidence>
<dbReference type="EMBL" id="UINC01012966">
    <property type="protein sequence ID" value="SVA56307.1"/>
    <property type="molecule type" value="Genomic_DNA"/>
</dbReference>
<sequence>VKTVPHVAFEVNNMQEAIKSKKVIIEPNNPSRGSTGSIHKRQWRAH</sequence>
<feature type="compositionally biased region" description="Polar residues" evidence="1">
    <location>
        <begin position="28"/>
        <end position="37"/>
    </location>
</feature>
<protein>
    <submittedName>
        <fullName evidence="2">Uncharacterized protein</fullName>
    </submittedName>
</protein>
<gene>
    <name evidence="2" type="ORF">METZ01_LOCUS109161</name>
</gene>